<protein>
    <submittedName>
        <fullName evidence="3">Uncharacterized protein</fullName>
    </submittedName>
</protein>
<name>A0A2P4SSF0_BAMTH</name>
<proteinExistence type="predicted"/>
<keyword evidence="4" id="KW-1185">Reference proteome</keyword>
<evidence type="ECO:0000313" key="3">
    <source>
        <dbReference type="EMBL" id="POI27035.1"/>
    </source>
</evidence>
<dbReference type="PANTHER" id="PTHR22028">
    <property type="entry name" value="SFI1 SPINDLE BODY DOMAIN-CONTAINING PROTEIN-RELATED"/>
    <property type="match status" value="1"/>
</dbReference>
<organism evidence="3 4">
    <name type="scientific">Bambusicola thoracicus</name>
    <name type="common">Chinese bamboo-partridge</name>
    <name type="synonym">Perdix thoracica</name>
    <dbReference type="NCBI Taxonomy" id="9083"/>
    <lineage>
        <taxon>Eukaryota</taxon>
        <taxon>Metazoa</taxon>
        <taxon>Chordata</taxon>
        <taxon>Craniata</taxon>
        <taxon>Vertebrata</taxon>
        <taxon>Euteleostomi</taxon>
        <taxon>Archelosauria</taxon>
        <taxon>Archosauria</taxon>
        <taxon>Dinosauria</taxon>
        <taxon>Saurischia</taxon>
        <taxon>Theropoda</taxon>
        <taxon>Coelurosauria</taxon>
        <taxon>Aves</taxon>
        <taxon>Neognathae</taxon>
        <taxon>Galloanserae</taxon>
        <taxon>Galliformes</taxon>
        <taxon>Phasianidae</taxon>
        <taxon>Perdicinae</taxon>
        <taxon>Bambusicola</taxon>
    </lineage>
</organism>
<evidence type="ECO:0000256" key="2">
    <source>
        <dbReference type="SAM" id="MobiDB-lite"/>
    </source>
</evidence>
<evidence type="ECO:0000313" key="4">
    <source>
        <dbReference type="Proteomes" id="UP000237246"/>
    </source>
</evidence>
<keyword evidence="1" id="KW-0175">Coiled coil</keyword>
<feature type="region of interest" description="Disordered" evidence="2">
    <location>
        <begin position="299"/>
        <end position="442"/>
    </location>
</feature>
<dbReference type="Proteomes" id="UP000237246">
    <property type="component" value="Unassembled WGS sequence"/>
</dbReference>
<dbReference type="OrthoDB" id="6256972at2759"/>
<evidence type="ECO:0000256" key="1">
    <source>
        <dbReference type="SAM" id="Coils"/>
    </source>
</evidence>
<dbReference type="InterPro" id="IPR052270">
    <property type="entry name" value="CACF_protein"/>
</dbReference>
<feature type="compositionally biased region" description="Basic and acidic residues" evidence="2">
    <location>
        <begin position="363"/>
        <end position="442"/>
    </location>
</feature>
<feature type="coiled-coil region" evidence="1">
    <location>
        <begin position="55"/>
        <end position="82"/>
    </location>
</feature>
<reference evidence="3 4" key="1">
    <citation type="submission" date="2018-01" db="EMBL/GenBank/DDBJ databases">
        <title>Comparison of the Chinese Bamboo Partridge and Red Junglefowl genome sequences highlights the importance of demography in genome evolution.</title>
        <authorList>
            <person name="Tiley G.P."/>
            <person name="Kimball R.T."/>
            <person name="Braun E.L."/>
            <person name="Burleigh J.G."/>
        </authorList>
    </citation>
    <scope>NUCLEOTIDE SEQUENCE [LARGE SCALE GENOMIC DNA]</scope>
    <source>
        <strain evidence="3">RTK389</strain>
        <tissue evidence="3">Blood</tissue>
    </source>
</reference>
<dbReference type="PANTHER" id="PTHR22028:SF5">
    <property type="entry name" value="COILED-COIL DOMAIN-CONTAINING PROTEIN 191"/>
    <property type="match status" value="1"/>
</dbReference>
<comment type="caution">
    <text evidence="3">The sequence shown here is derived from an EMBL/GenBank/DDBJ whole genome shotgun (WGS) entry which is preliminary data.</text>
</comment>
<dbReference type="AlphaFoldDB" id="A0A2P4SSF0"/>
<feature type="region of interest" description="Disordered" evidence="2">
    <location>
        <begin position="185"/>
        <end position="205"/>
    </location>
</feature>
<accession>A0A2P4SSF0</accession>
<dbReference type="EMBL" id="PPHD01025667">
    <property type="protein sequence ID" value="POI27035.1"/>
    <property type="molecule type" value="Genomic_DNA"/>
</dbReference>
<sequence>MAWPSVFDTVVPGELWQMPHSYHNTNAFSFRKNQLSAEHNQRRLLRCCFLAWQHWSQAEADKRELQLKREETKKKMAELLEAVSLEKSGLNRTLEVSKSETAKVNQHQVLQQDEYLPTAVQGGKLLKSRSNCEGQWMSFKNNQFLMLPENNLSCTYSALVFHKRGEKKGVGGYLRQTKTCLIQEEPDQSRDHSCGDAAHTSPSHRKPKFAWQITLKHAALSAQDQVMYRNEIAGLPKQFQAPSPKTAPAYGSLFEHHHTFQQHLIEEQKQQLQKQQELILELQENQRLSRAKEEAVQATAATQALDSASETREKKLKSRKQSRYQNTTPLSLPVSPEPTNTKAATQGKRPSREPTSTHPIVKAMEERAIQRAERRRKLEEAKQQREEEKLAQLKAEEEARQRKEAEEREAQQEKRREEKRQQKLKELEKQRRLEKEQQLRKKARDHYEKALLRKLGMVPWKKLREQAKENLMVSTVDKGKVWCHGRKGKWM</sequence>
<gene>
    <name evidence="3" type="ORF">CIB84_009215</name>
</gene>